<dbReference type="InterPro" id="IPR051906">
    <property type="entry name" value="TolC-like"/>
</dbReference>
<dbReference type="EMBL" id="FPHC01000069">
    <property type="protein sequence ID" value="SFV64035.1"/>
    <property type="molecule type" value="Genomic_DNA"/>
</dbReference>
<evidence type="ECO:0000313" key="8">
    <source>
        <dbReference type="EMBL" id="SFV64035.1"/>
    </source>
</evidence>
<keyword evidence="4" id="KW-0812">Transmembrane</keyword>
<feature type="coiled-coil region" evidence="7">
    <location>
        <begin position="132"/>
        <end position="159"/>
    </location>
</feature>
<keyword evidence="3" id="KW-1134">Transmembrane beta strand</keyword>
<gene>
    <name evidence="8" type="ORF">MNB_SV-6-257</name>
</gene>
<keyword evidence="7" id="KW-0175">Coiled coil</keyword>
<dbReference type="GO" id="GO:0009279">
    <property type="term" value="C:cell outer membrane"/>
    <property type="evidence" value="ECO:0007669"/>
    <property type="project" value="UniProtKB-SubCell"/>
</dbReference>
<dbReference type="GO" id="GO:0015562">
    <property type="term" value="F:efflux transmembrane transporter activity"/>
    <property type="evidence" value="ECO:0007669"/>
    <property type="project" value="InterPro"/>
</dbReference>
<dbReference type="Gene3D" id="1.20.1600.10">
    <property type="entry name" value="Outer membrane efflux proteins (OEP)"/>
    <property type="match status" value="1"/>
</dbReference>
<organism evidence="8">
    <name type="scientific">hydrothermal vent metagenome</name>
    <dbReference type="NCBI Taxonomy" id="652676"/>
    <lineage>
        <taxon>unclassified sequences</taxon>
        <taxon>metagenomes</taxon>
        <taxon>ecological metagenomes</taxon>
    </lineage>
</organism>
<dbReference type="PANTHER" id="PTHR30026">
    <property type="entry name" value="OUTER MEMBRANE PROTEIN TOLC"/>
    <property type="match status" value="1"/>
</dbReference>
<evidence type="ECO:0000256" key="2">
    <source>
        <dbReference type="ARBA" id="ARBA00022448"/>
    </source>
</evidence>
<dbReference type="InterPro" id="IPR003423">
    <property type="entry name" value="OMP_efflux"/>
</dbReference>
<keyword evidence="5" id="KW-0472">Membrane</keyword>
<dbReference type="Pfam" id="PF02321">
    <property type="entry name" value="OEP"/>
    <property type="match status" value="1"/>
</dbReference>
<name>A0A1W1CE94_9ZZZZ</name>
<evidence type="ECO:0000256" key="4">
    <source>
        <dbReference type="ARBA" id="ARBA00022692"/>
    </source>
</evidence>
<evidence type="ECO:0000256" key="5">
    <source>
        <dbReference type="ARBA" id="ARBA00023136"/>
    </source>
</evidence>
<evidence type="ECO:0000256" key="7">
    <source>
        <dbReference type="SAM" id="Coils"/>
    </source>
</evidence>
<dbReference type="AlphaFoldDB" id="A0A1W1CE94"/>
<dbReference type="SUPFAM" id="SSF56954">
    <property type="entry name" value="Outer membrane efflux proteins (OEP)"/>
    <property type="match status" value="1"/>
</dbReference>
<reference evidence="8" key="1">
    <citation type="submission" date="2016-10" db="EMBL/GenBank/DDBJ databases">
        <authorList>
            <person name="de Groot N.N."/>
        </authorList>
    </citation>
    <scope>NUCLEOTIDE SEQUENCE</scope>
</reference>
<comment type="subcellular location">
    <subcellularLocation>
        <location evidence="1">Cell outer membrane</location>
    </subcellularLocation>
</comment>
<evidence type="ECO:0000256" key="6">
    <source>
        <dbReference type="ARBA" id="ARBA00023237"/>
    </source>
</evidence>
<accession>A0A1W1CE94</accession>
<dbReference type="PANTHER" id="PTHR30026:SF20">
    <property type="entry name" value="OUTER MEMBRANE PROTEIN TOLC"/>
    <property type="match status" value="1"/>
</dbReference>
<keyword evidence="6" id="KW-0998">Cell outer membrane</keyword>
<dbReference type="GO" id="GO:1990281">
    <property type="term" value="C:efflux pump complex"/>
    <property type="evidence" value="ECO:0007669"/>
    <property type="project" value="TreeGrafter"/>
</dbReference>
<evidence type="ECO:0000256" key="1">
    <source>
        <dbReference type="ARBA" id="ARBA00004442"/>
    </source>
</evidence>
<evidence type="ECO:0000256" key="3">
    <source>
        <dbReference type="ARBA" id="ARBA00022452"/>
    </source>
</evidence>
<protein>
    <submittedName>
        <fullName evidence="8">Probable outer membrane component of multidrug efflux pump</fullName>
    </submittedName>
</protein>
<dbReference type="GO" id="GO:0015288">
    <property type="term" value="F:porin activity"/>
    <property type="evidence" value="ECO:0007669"/>
    <property type="project" value="TreeGrafter"/>
</dbReference>
<proteinExistence type="predicted"/>
<sequence>MRYLILALLPIYIAAKSYGLKELIDNSTHHNEQIKSTQYKSRSKLKELDAQKSSYYPTLEIGASYNQVDPSTIVMPSETMRGFGTVSWEIYDGGRRGALVRAKEFEHQASIFEESAFSKSLTLQIINRFYTIKSLNATLESLRAESRELKAQIERVESFELAGLATNEEIDKLQAVYDDNAYLIESTKLSILTNKENLWLLSGIEAKSLKSDIFAEPRDIKYEKYEKTKVLEKSAQALHERGDAITSGYLPQLSLQDRYSISNYSGVESIPGFGGDGFLPKHQNSLTISAHMKIYDNGQLRKNREALQYQKMSLESLSIHSQREQRMNFKIAKSRLKTIRAKFKSAKSALRASKSTYSSIVKKYEVGLVDNIAYLDALKKQTISQARYRSTRYDYEVAKSIYYYYAGKDPKDYIK</sequence>
<keyword evidence="2" id="KW-0813">Transport</keyword>